<dbReference type="AlphaFoldDB" id="A0A6A6GT27"/>
<evidence type="ECO:0000256" key="5">
    <source>
        <dbReference type="ARBA" id="ARBA00022896"/>
    </source>
</evidence>
<feature type="compositionally biased region" description="Polar residues" evidence="13">
    <location>
        <begin position="595"/>
        <end position="609"/>
    </location>
</feature>
<feature type="domain" description="Fe2OG dioxygenase" evidence="14">
    <location>
        <begin position="142"/>
        <end position="274"/>
    </location>
</feature>
<comment type="similarity">
    <text evidence="3">Belongs to the TPA1 family.</text>
</comment>
<evidence type="ECO:0000256" key="11">
    <source>
        <dbReference type="ARBA" id="ARBA00051966"/>
    </source>
</evidence>
<dbReference type="GO" id="GO:0010604">
    <property type="term" value="P:positive regulation of macromolecule metabolic process"/>
    <property type="evidence" value="ECO:0007669"/>
    <property type="project" value="UniProtKB-ARBA"/>
</dbReference>
<evidence type="ECO:0000256" key="3">
    <source>
        <dbReference type="ARBA" id="ARBA00007443"/>
    </source>
</evidence>
<dbReference type="GO" id="GO:0031543">
    <property type="term" value="F:peptidyl-proline dioxygenase activity"/>
    <property type="evidence" value="ECO:0007669"/>
    <property type="project" value="TreeGrafter"/>
</dbReference>
<dbReference type="InterPro" id="IPR051842">
    <property type="entry name" value="uS12_prolyl_hydroxylase"/>
</dbReference>
<dbReference type="Pfam" id="PF10637">
    <property type="entry name" value="Ofd1_CTDD"/>
    <property type="match status" value="1"/>
</dbReference>
<dbReference type="SMART" id="SM00702">
    <property type="entry name" value="P4Hc"/>
    <property type="match status" value="1"/>
</dbReference>
<organism evidence="15 16">
    <name type="scientific">Viridothelium virens</name>
    <name type="common">Speckled blister lichen</name>
    <name type="synonym">Trypethelium virens</name>
    <dbReference type="NCBI Taxonomy" id="1048519"/>
    <lineage>
        <taxon>Eukaryota</taxon>
        <taxon>Fungi</taxon>
        <taxon>Dikarya</taxon>
        <taxon>Ascomycota</taxon>
        <taxon>Pezizomycotina</taxon>
        <taxon>Dothideomycetes</taxon>
        <taxon>Dothideomycetes incertae sedis</taxon>
        <taxon>Trypetheliales</taxon>
        <taxon>Trypetheliaceae</taxon>
        <taxon>Viridothelium</taxon>
    </lineage>
</organism>
<feature type="compositionally biased region" description="Low complexity" evidence="13">
    <location>
        <begin position="550"/>
        <end position="560"/>
    </location>
</feature>
<evidence type="ECO:0000256" key="2">
    <source>
        <dbReference type="ARBA" id="ARBA00004123"/>
    </source>
</evidence>
<dbReference type="GO" id="GO:0005737">
    <property type="term" value="C:cytoplasm"/>
    <property type="evidence" value="ECO:0007669"/>
    <property type="project" value="TreeGrafter"/>
</dbReference>
<comment type="cofactor">
    <cofactor evidence="1">
        <name>L-ascorbate</name>
        <dbReference type="ChEBI" id="CHEBI:38290"/>
    </cofactor>
</comment>
<protein>
    <recommendedName>
        <fullName evidence="12">uS12 prolyl 3,4-dihydroxylase</fullName>
    </recommendedName>
</protein>
<dbReference type="EMBL" id="ML991883">
    <property type="protein sequence ID" value="KAF2228934.1"/>
    <property type="molecule type" value="Genomic_DNA"/>
</dbReference>
<keyword evidence="8" id="KW-0408">Iron</keyword>
<dbReference type="Proteomes" id="UP000800092">
    <property type="component" value="Unassembled WGS sequence"/>
</dbReference>
<comment type="catalytic activity">
    <reaction evidence="10">
        <text>[ribosomal protein uS12]-L-proline + 2-oxoglutarate + O2 = [ribosomal protein uS12]-(3S)-3-hydroxy-L-proline + succinate + CO2</text>
        <dbReference type="Rhea" id="RHEA:54156"/>
        <dbReference type="Rhea" id="RHEA-COMP:13816"/>
        <dbReference type="Rhea" id="RHEA-COMP:13818"/>
        <dbReference type="ChEBI" id="CHEBI:15379"/>
        <dbReference type="ChEBI" id="CHEBI:16526"/>
        <dbReference type="ChEBI" id="CHEBI:16810"/>
        <dbReference type="ChEBI" id="CHEBI:30031"/>
        <dbReference type="ChEBI" id="CHEBI:50342"/>
        <dbReference type="ChEBI" id="CHEBI:85428"/>
    </reaction>
</comment>
<dbReference type="GO" id="GO:0006449">
    <property type="term" value="P:regulation of translational termination"/>
    <property type="evidence" value="ECO:0007669"/>
    <property type="project" value="TreeGrafter"/>
</dbReference>
<dbReference type="FunFam" id="2.60.120.620:FF:000014">
    <property type="entry name" value="Prolyl 3,4-dihydroxylase TPA1"/>
    <property type="match status" value="1"/>
</dbReference>
<dbReference type="Gene3D" id="3.60.130.20">
    <property type="entry name" value="Oxoglutarate/iron-dependent oxygenase, C-terminal degradation domain"/>
    <property type="match status" value="1"/>
</dbReference>
<dbReference type="GO" id="GO:0005506">
    <property type="term" value="F:iron ion binding"/>
    <property type="evidence" value="ECO:0007669"/>
    <property type="project" value="InterPro"/>
</dbReference>
<evidence type="ECO:0000313" key="16">
    <source>
        <dbReference type="Proteomes" id="UP000800092"/>
    </source>
</evidence>
<keyword evidence="5" id="KW-0847">Vitamin C</keyword>
<dbReference type="InterPro" id="IPR039558">
    <property type="entry name" value="TPA1/OFD1_N"/>
</dbReference>
<dbReference type="PANTHER" id="PTHR12117">
    <property type="entry name" value="HISTONE ACETYLTRANSFERASE COMPLEX"/>
    <property type="match status" value="1"/>
</dbReference>
<comment type="subcellular location">
    <subcellularLocation>
        <location evidence="2">Nucleus</location>
    </subcellularLocation>
</comment>
<name>A0A6A6GT27_VIRVR</name>
<dbReference type="InterPro" id="IPR043044">
    <property type="entry name" value="TPA1/Ofd1_C"/>
</dbReference>
<dbReference type="Pfam" id="PF13661">
    <property type="entry name" value="2OG-FeII_Oxy_4"/>
    <property type="match status" value="1"/>
</dbReference>
<evidence type="ECO:0000256" key="9">
    <source>
        <dbReference type="ARBA" id="ARBA00023242"/>
    </source>
</evidence>
<keyword evidence="7" id="KW-0560">Oxidoreductase</keyword>
<keyword evidence="4" id="KW-0479">Metal-binding</keyword>
<dbReference type="InterPro" id="IPR019601">
    <property type="entry name" value="Oxoglutarate/Fe-dep_Oase_C"/>
</dbReference>
<evidence type="ECO:0000256" key="12">
    <source>
        <dbReference type="ARBA" id="ARBA00081607"/>
    </source>
</evidence>
<dbReference type="GO" id="GO:0009896">
    <property type="term" value="P:positive regulation of catabolic process"/>
    <property type="evidence" value="ECO:0007669"/>
    <property type="project" value="UniProtKB-ARBA"/>
</dbReference>
<accession>A0A6A6GT27</accession>
<keyword evidence="6" id="KW-0223">Dioxygenase</keyword>
<dbReference type="PROSITE" id="PS51471">
    <property type="entry name" value="FE2OG_OXY"/>
    <property type="match status" value="1"/>
</dbReference>
<evidence type="ECO:0000256" key="4">
    <source>
        <dbReference type="ARBA" id="ARBA00022723"/>
    </source>
</evidence>
<sequence>MKRKLEACQNESINGATKKRALPLKNIVDHFREGLFDETQLLQYRKAYLSSEPYKHGVIPSLINQTLLRSVRHEIRTNLSFTPKETDIYRLHQSGDLANLSGLDSSSLARLPSLLKLRDALYSSDFRSWIAQVADSGPLSGQKTDMAINVYTPGDHLLCHDDVIGTRRVSYILYLTDPDKPWRPEWGGALRLYPLEKRYRHSSDIQGDVKEEEVKTPSPEWTKSIPPEFNQLSFFAVQPGESFHDVEEVYHRSEGAEQDDGGRVRMAISGWYHIPQRGEDGYEEGLERRVAAKSSLAQLQGNVDEFDEPQVVRHQYPATVPDATTELRPKLDTEDELSEADLDFLLQFMDPKYLTPDTVEQLQELFADESSLRLADFLSKSYAQTLHAYILAAELDLRNPNAEAQTEFSRWRLARPPHKHRFQYYQGEITSNLDSSPEDKNYILRLLNQFFASVAFRKWLSLSTGLKLGGSNLTARRFRRGMDYTLATAYENDEPQLEFTFGMTPTKGWEAPEDEDDIDGIEEGAENDVVDGDRSSEDEIPAESLRAKTKGQSKGSSGSSALEKARPEAGLDKNGGPSEHIDVGGHEVYMAAEDPSSTADPAQYKSSAPTGEDEDDSILFSTPPNFNHLSVVLRDKGVLRFVKYVSQKAKGDRWDIIGDFAVEDFDQEGDGEEAEADGED</sequence>
<evidence type="ECO:0000259" key="14">
    <source>
        <dbReference type="PROSITE" id="PS51471"/>
    </source>
</evidence>
<keyword evidence="9" id="KW-0539">Nucleus</keyword>
<evidence type="ECO:0000313" key="15">
    <source>
        <dbReference type="EMBL" id="KAF2228934.1"/>
    </source>
</evidence>
<dbReference type="Gene3D" id="2.60.120.620">
    <property type="entry name" value="q2cbj1_9rhob like domain"/>
    <property type="match status" value="1"/>
</dbReference>
<evidence type="ECO:0000256" key="10">
    <source>
        <dbReference type="ARBA" id="ARBA00047444"/>
    </source>
</evidence>
<keyword evidence="16" id="KW-1185">Reference proteome</keyword>
<evidence type="ECO:0000256" key="1">
    <source>
        <dbReference type="ARBA" id="ARBA00001961"/>
    </source>
</evidence>
<reference evidence="15" key="1">
    <citation type="journal article" date="2020" name="Stud. Mycol.">
        <title>101 Dothideomycetes genomes: a test case for predicting lifestyles and emergence of pathogens.</title>
        <authorList>
            <person name="Haridas S."/>
            <person name="Albert R."/>
            <person name="Binder M."/>
            <person name="Bloem J."/>
            <person name="Labutti K."/>
            <person name="Salamov A."/>
            <person name="Andreopoulos B."/>
            <person name="Baker S."/>
            <person name="Barry K."/>
            <person name="Bills G."/>
            <person name="Bluhm B."/>
            <person name="Cannon C."/>
            <person name="Castanera R."/>
            <person name="Culley D."/>
            <person name="Daum C."/>
            <person name="Ezra D."/>
            <person name="Gonzalez J."/>
            <person name="Henrissat B."/>
            <person name="Kuo A."/>
            <person name="Liang C."/>
            <person name="Lipzen A."/>
            <person name="Lutzoni F."/>
            <person name="Magnuson J."/>
            <person name="Mondo S."/>
            <person name="Nolan M."/>
            <person name="Ohm R."/>
            <person name="Pangilinan J."/>
            <person name="Park H.-J."/>
            <person name="Ramirez L."/>
            <person name="Alfaro M."/>
            <person name="Sun H."/>
            <person name="Tritt A."/>
            <person name="Yoshinaga Y."/>
            <person name="Zwiers L.-H."/>
            <person name="Turgeon B."/>
            <person name="Goodwin S."/>
            <person name="Spatafora J."/>
            <person name="Crous P."/>
            <person name="Grigoriev I."/>
        </authorList>
    </citation>
    <scope>NUCLEOTIDE SEQUENCE</scope>
    <source>
        <strain evidence="15">Tuck. ex Michener</strain>
    </source>
</reference>
<evidence type="ECO:0000256" key="13">
    <source>
        <dbReference type="SAM" id="MobiDB-lite"/>
    </source>
</evidence>
<dbReference type="OrthoDB" id="430522at2759"/>
<dbReference type="GO" id="GO:0005634">
    <property type="term" value="C:nucleus"/>
    <property type="evidence" value="ECO:0007669"/>
    <property type="project" value="UniProtKB-SubCell"/>
</dbReference>
<evidence type="ECO:0000256" key="8">
    <source>
        <dbReference type="ARBA" id="ARBA00023004"/>
    </source>
</evidence>
<dbReference type="GO" id="GO:0031418">
    <property type="term" value="F:L-ascorbic acid binding"/>
    <property type="evidence" value="ECO:0007669"/>
    <property type="project" value="UniProtKB-KW"/>
</dbReference>
<feature type="region of interest" description="Disordered" evidence="13">
    <location>
        <begin position="524"/>
        <end position="624"/>
    </location>
</feature>
<dbReference type="InterPro" id="IPR005123">
    <property type="entry name" value="Oxoglu/Fe-dep_dioxygenase_dom"/>
</dbReference>
<dbReference type="PANTHER" id="PTHR12117:SF0">
    <property type="entry name" value="PROLYL 3-HYDROXYLASE OGFOD1"/>
    <property type="match status" value="1"/>
</dbReference>
<proteinExistence type="inferred from homology"/>
<dbReference type="InterPro" id="IPR006620">
    <property type="entry name" value="Pro_4_hyd_alph"/>
</dbReference>
<gene>
    <name evidence="15" type="ORF">EV356DRAFT_537671</name>
</gene>
<evidence type="ECO:0000256" key="6">
    <source>
        <dbReference type="ARBA" id="ARBA00022964"/>
    </source>
</evidence>
<comment type="catalytic activity">
    <reaction evidence="11">
        <text>[ribosomal protein uS12]-(3S)-3-hydroxy-L-proline + 2-oxoglutarate + O2 = [ribosomal protein uS12]-(3S)-3,4-dihydroxy-L-proline + succinate + CO2</text>
        <dbReference type="Rhea" id="RHEA:54160"/>
        <dbReference type="Rhea" id="RHEA-COMP:13817"/>
        <dbReference type="Rhea" id="RHEA-COMP:13818"/>
        <dbReference type="ChEBI" id="CHEBI:15379"/>
        <dbReference type="ChEBI" id="CHEBI:16526"/>
        <dbReference type="ChEBI" id="CHEBI:16810"/>
        <dbReference type="ChEBI" id="CHEBI:30031"/>
        <dbReference type="ChEBI" id="CHEBI:85428"/>
        <dbReference type="ChEBI" id="CHEBI:138052"/>
    </reaction>
</comment>
<evidence type="ECO:0000256" key="7">
    <source>
        <dbReference type="ARBA" id="ARBA00023002"/>
    </source>
</evidence>